<dbReference type="Proteomes" id="UP001391051">
    <property type="component" value="Unassembled WGS sequence"/>
</dbReference>
<comment type="caution">
    <text evidence="2">The sequence shown here is derived from an EMBL/GenBank/DDBJ whole genome shotgun (WGS) entry which is preliminary data.</text>
</comment>
<dbReference type="RefSeq" id="XP_066703507.1">
    <property type="nucleotide sequence ID" value="XM_066840880.1"/>
</dbReference>
<evidence type="ECO:0000313" key="3">
    <source>
        <dbReference type="Proteomes" id="UP001391051"/>
    </source>
</evidence>
<proteinExistence type="predicted"/>
<evidence type="ECO:0000313" key="2">
    <source>
        <dbReference type="EMBL" id="KAK7959804.1"/>
    </source>
</evidence>
<name>A0ABR1QN91_9PEZI</name>
<keyword evidence="3" id="KW-1185">Reference proteome</keyword>
<protein>
    <recommendedName>
        <fullName evidence="4">BTB domain-containing protein</fullName>
    </recommendedName>
</protein>
<evidence type="ECO:0000256" key="1">
    <source>
        <dbReference type="SAM" id="MobiDB-lite"/>
    </source>
</evidence>
<dbReference type="EMBL" id="JAQQWE010000003">
    <property type="protein sequence ID" value="KAK7959804.1"/>
    <property type="molecule type" value="Genomic_DNA"/>
</dbReference>
<dbReference type="GeneID" id="92073942"/>
<feature type="region of interest" description="Disordered" evidence="1">
    <location>
        <begin position="226"/>
        <end position="320"/>
    </location>
</feature>
<sequence>MFGDPAYFYIDEEDAQAVWWIITWIYTGCLPGEVFAKDGSDIAACLRLIRCSWVFLLPDLTAHARSHLYHALHKLTIEAQTAFYEAEDSDGQFDVSELRGFFAGVRMVYEEEGGEDEFAGEKPYFLGVVKGAHFWPLLDSNFQWMARASPQFWADVMSLQQTAIDEGAHWPYWKPQECCKCEHSPWKFADLPRSIHWARLKLVQGKCEATCNRCAGEEEERKSWAELWEEEEEERQLPLSLDGEGEEEGSSTSNDSDDTGYLPTPSARDEEPSTDKLTSAQKRSRRGKSEGQEVAGMAVESQWNNHHPDNDAGYALEENQ</sequence>
<reference evidence="2 3" key="1">
    <citation type="submission" date="2023-01" db="EMBL/GenBank/DDBJ databases">
        <title>Analysis of 21 Apiospora genomes using comparative genomics revels a genus with tremendous synthesis potential of carbohydrate active enzymes and secondary metabolites.</title>
        <authorList>
            <person name="Sorensen T."/>
        </authorList>
    </citation>
    <scope>NUCLEOTIDE SEQUENCE [LARGE SCALE GENOMIC DNA]</scope>
    <source>
        <strain evidence="2 3">CBS 24483</strain>
    </source>
</reference>
<evidence type="ECO:0008006" key="4">
    <source>
        <dbReference type="Google" id="ProtNLM"/>
    </source>
</evidence>
<gene>
    <name evidence="2" type="ORF">PG986_004658</name>
</gene>
<accession>A0ABR1QN91</accession>
<organism evidence="2 3">
    <name type="scientific">Apiospora aurea</name>
    <dbReference type="NCBI Taxonomy" id="335848"/>
    <lineage>
        <taxon>Eukaryota</taxon>
        <taxon>Fungi</taxon>
        <taxon>Dikarya</taxon>
        <taxon>Ascomycota</taxon>
        <taxon>Pezizomycotina</taxon>
        <taxon>Sordariomycetes</taxon>
        <taxon>Xylariomycetidae</taxon>
        <taxon>Amphisphaeriales</taxon>
        <taxon>Apiosporaceae</taxon>
        <taxon>Apiospora</taxon>
    </lineage>
</organism>